<proteinExistence type="predicted"/>
<gene>
    <name evidence="2" type="ORF">E2C01_040870</name>
</gene>
<dbReference type="Proteomes" id="UP000324222">
    <property type="component" value="Unassembled WGS sequence"/>
</dbReference>
<organism evidence="2 3">
    <name type="scientific">Portunus trituberculatus</name>
    <name type="common">Swimming crab</name>
    <name type="synonym">Neptunus trituberculatus</name>
    <dbReference type="NCBI Taxonomy" id="210409"/>
    <lineage>
        <taxon>Eukaryota</taxon>
        <taxon>Metazoa</taxon>
        <taxon>Ecdysozoa</taxon>
        <taxon>Arthropoda</taxon>
        <taxon>Crustacea</taxon>
        <taxon>Multicrustacea</taxon>
        <taxon>Malacostraca</taxon>
        <taxon>Eumalacostraca</taxon>
        <taxon>Eucarida</taxon>
        <taxon>Decapoda</taxon>
        <taxon>Pleocyemata</taxon>
        <taxon>Brachyura</taxon>
        <taxon>Eubrachyura</taxon>
        <taxon>Portunoidea</taxon>
        <taxon>Portunidae</taxon>
        <taxon>Portuninae</taxon>
        <taxon>Portunus</taxon>
    </lineage>
</organism>
<name>A0A5B7FNR6_PORTR</name>
<protein>
    <submittedName>
        <fullName evidence="2">Uncharacterized protein</fullName>
    </submittedName>
</protein>
<evidence type="ECO:0000313" key="2">
    <source>
        <dbReference type="EMBL" id="MPC47135.1"/>
    </source>
</evidence>
<feature type="compositionally biased region" description="Basic and acidic residues" evidence="1">
    <location>
        <begin position="16"/>
        <end position="86"/>
    </location>
</feature>
<evidence type="ECO:0000256" key="1">
    <source>
        <dbReference type="SAM" id="MobiDB-lite"/>
    </source>
</evidence>
<keyword evidence="3" id="KW-1185">Reference proteome</keyword>
<comment type="caution">
    <text evidence="2">The sequence shown here is derived from an EMBL/GenBank/DDBJ whole genome shotgun (WGS) entry which is preliminary data.</text>
</comment>
<accession>A0A5B7FNR6</accession>
<sequence>MQRKFLEEELRRLKELMQRGGNKGDKEVTGEEGEGHGAIKEKERRKGDKRWQAELMDRAKEEEKMRLKQEGNHYCREEESKVKQEQEQEEEEEEEERRRRKRE</sequence>
<dbReference type="AlphaFoldDB" id="A0A5B7FNR6"/>
<feature type="region of interest" description="Disordered" evidence="1">
    <location>
        <begin position="16"/>
        <end position="103"/>
    </location>
</feature>
<dbReference type="EMBL" id="VSRR010007572">
    <property type="protein sequence ID" value="MPC47135.1"/>
    <property type="molecule type" value="Genomic_DNA"/>
</dbReference>
<evidence type="ECO:0000313" key="3">
    <source>
        <dbReference type="Proteomes" id="UP000324222"/>
    </source>
</evidence>
<reference evidence="2 3" key="1">
    <citation type="submission" date="2019-05" db="EMBL/GenBank/DDBJ databases">
        <title>Another draft genome of Portunus trituberculatus and its Hox gene families provides insights of decapod evolution.</title>
        <authorList>
            <person name="Jeong J.-H."/>
            <person name="Song I."/>
            <person name="Kim S."/>
            <person name="Choi T."/>
            <person name="Kim D."/>
            <person name="Ryu S."/>
            <person name="Kim W."/>
        </authorList>
    </citation>
    <scope>NUCLEOTIDE SEQUENCE [LARGE SCALE GENOMIC DNA]</scope>
    <source>
        <tissue evidence="2">Muscle</tissue>
    </source>
</reference>